<evidence type="ECO:0000256" key="1">
    <source>
        <dbReference type="ARBA" id="ARBA00023125"/>
    </source>
</evidence>
<reference evidence="2 3" key="1">
    <citation type="journal article" date="2019" name="Int. J. Syst. Evol. Microbiol.">
        <title>The Global Catalogue of Microorganisms (GCM) 10K type strain sequencing project: providing services to taxonomists for standard genome sequencing and annotation.</title>
        <authorList>
            <consortium name="The Broad Institute Genomics Platform"/>
            <consortium name="The Broad Institute Genome Sequencing Center for Infectious Disease"/>
            <person name="Wu L."/>
            <person name="Ma J."/>
        </authorList>
    </citation>
    <scope>NUCLEOTIDE SEQUENCE [LARGE SCALE GENOMIC DNA]</scope>
    <source>
        <strain evidence="2 3">GX26</strain>
    </source>
</reference>
<organism evidence="2 3">
    <name type="scientific">Halorubellus litoreus</name>
    <dbReference type="NCBI Taxonomy" id="755308"/>
    <lineage>
        <taxon>Archaea</taxon>
        <taxon>Methanobacteriati</taxon>
        <taxon>Methanobacteriota</taxon>
        <taxon>Stenosarchaea group</taxon>
        <taxon>Halobacteria</taxon>
        <taxon>Halobacteriales</taxon>
        <taxon>Halorubellaceae</taxon>
        <taxon>Halorubellus</taxon>
    </lineage>
</organism>
<evidence type="ECO:0000313" key="2">
    <source>
        <dbReference type="EMBL" id="MFC6954892.1"/>
    </source>
</evidence>
<keyword evidence="3" id="KW-1185">Reference proteome</keyword>
<proteinExistence type="predicted"/>
<keyword evidence="1" id="KW-0238">DNA-binding</keyword>
<dbReference type="InterPro" id="IPR051231">
    <property type="entry name" value="SOSS-B"/>
</dbReference>
<dbReference type="EMBL" id="JBHSXN010000004">
    <property type="protein sequence ID" value="MFC6954892.1"/>
    <property type="molecule type" value="Genomic_DNA"/>
</dbReference>
<dbReference type="Proteomes" id="UP001596395">
    <property type="component" value="Unassembled WGS sequence"/>
</dbReference>
<gene>
    <name evidence="2" type="ORF">ACFQGB_18650</name>
</gene>
<dbReference type="SUPFAM" id="SSF50249">
    <property type="entry name" value="Nucleic acid-binding proteins"/>
    <property type="match status" value="2"/>
</dbReference>
<evidence type="ECO:0000313" key="3">
    <source>
        <dbReference type="Proteomes" id="UP001596395"/>
    </source>
</evidence>
<accession>A0ABD5VHC6</accession>
<dbReference type="PANTHER" id="PTHR13356:SF8">
    <property type="entry name" value="REPLICATION PROTEIN A"/>
    <property type="match status" value="1"/>
</dbReference>
<dbReference type="AlphaFoldDB" id="A0ABD5VHC6"/>
<dbReference type="Gene3D" id="2.40.50.140">
    <property type="entry name" value="Nucleic acid-binding proteins"/>
    <property type="match status" value="1"/>
</dbReference>
<dbReference type="GO" id="GO:0003677">
    <property type="term" value="F:DNA binding"/>
    <property type="evidence" value="ECO:0007669"/>
    <property type="project" value="UniProtKB-KW"/>
</dbReference>
<dbReference type="CDD" id="cd04491">
    <property type="entry name" value="SoSSB_OBF"/>
    <property type="match status" value="1"/>
</dbReference>
<comment type="caution">
    <text evidence="2">The sequence shown here is derived from an EMBL/GenBank/DDBJ whole genome shotgun (WGS) entry which is preliminary data.</text>
</comment>
<dbReference type="PANTHER" id="PTHR13356">
    <property type="entry name" value="OB FOLD NUCLEIC ACID BINDING PROTEIN-RELATED"/>
    <property type="match status" value="1"/>
</dbReference>
<name>A0ABD5VHC6_9EURY</name>
<sequence length="327" mass="35211">MPASNYAEMAAEISDQFDDAGADLMHSEREIAELLATLIDDYQVQRDEAKSSVQHRLLEDTNLDATTFFGGSNTTLDAGDLSGADVWGGMEVQVLQLWDVDHDAIAQKGLIGDETGTTMFTAFTSSDLPRLEEGASYRLTNVVTDEYDGEYSVKLNSKTGIEPLSEGVAVEDASTTLEGALVAIQSPSGLIKRCPEDDCSRVVGSGSCPDHGDVAGEFDMRLKAVLDDGEDAHRVLFDQAATEAVTGISMSEAKQQAMDALDTSVVEDRMRDLLEGRYYRVEGRQTGSWYLVDGADKFHKDTDVDALQAEASSLANQLGDEIADAAA</sequence>
<dbReference type="InterPro" id="IPR012340">
    <property type="entry name" value="NA-bd_OB-fold"/>
</dbReference>
<dbReference type="RefSeq" id="WP_336351834.1">
    <property type="nucleotide sequence ID" value="NZ_JAZAQL010000004.1"/>
</dbReference>
<protein>
    <submittedName>
        <fullName evidence="2">Replication factor A</fullName>
    </submittedName>
</protein>